<proteinExistence type="predicted"/>
<protein>
    <recommendedName>
        <fullName evidence="3">DUF2007 domain-containing protein</fullName>
    </recommendedName>
</protein>
<dbReference type="RefSeq" id="WP_227615920.1">
    <property type="nucleotide sequence ID" value="NZ_JAJEPR010000031.1"/>
</dbReference>
<evidence type="ECO:0000313" key="1">
    <source>
        <dbReference type="EMBL" id="MCC2190888.1"/>
    </source>
</evidence>
<accession>A0AAE3J7A3</accession>
<organism evidence="1 2">
    <name type="scientific">Fusicatenibacter faecihominis</name>
    <dbReference type="NCBI Taxonomy" id="2881276"/>
    <lineage>
        <taxon>Bacteria</taxon>
        <taxon>Bacillati</taxon>
        <taxon>Bacillota</taxon>
        <taxon>Clostridia</taxon>
        <taxon>Lachnospirales</taxon>
        <taxon>Lachnospiraceae</taxon>
        <taxon>Fusicatenibacter</taxon>
    </lineage>
</organism>
<name>A0AAE3J7A3_9FIRM</name>
<evidence type="ECO:0008006" key="3">
    <source>
        <dbReference type="Google" id="ProtNLM"/>
    </source>
</evidence>
<reference evidence="1 2" key="1">
    <citation type="submission" date="2021-10" db="EMBL/GenBank/DDBJ databases">
        <title>Anaerobic single-cell dispensing facilitates the cultivation of human gut bacteria.</title>
        <authorList>
            <person name="Afrizal A."/>
        </authorList>
    </citation>
    <scope>NUCLEOTIDE SEQUENCE [LARGE SCALE GENOMIC DNA]</scope>
    <source>
        <strain evidence="1 2">CLA-AA-H277</strain>
    </source>
</reference>
<keyword evidence="2" id="KW-1185">Reference proteome</keyword>
<sequence>MKKLLCTIQDTSQMIQIKKRLDQNHINYSVEPIKSNFLSDLVHMIFYRTVVSGIEHKSESGVYVEKDSYETAKKIVQDIA</sequence>
<comment type="caution">
    <text evidence="1">The sequence shown here is derived from an EMBL/GenBank/DDBJ whole genome shotgun (WGS) entry which is preliminary data.</text>
</comment>
<dbReference type="AlphaFoldDB" id="A0AAE3J7A3"/>
<dbReference type="EMBL" id="JAJEPR010000031">
    <property type="protein sequence ID" value="MCC2190888.1"/>
    <property type="molecule type" value="Genomic_DNA"/>
</dbReference>
<gene>
    <name evidence="1" type="ORF">LKD71_13945</name>
</gene>
<dbReference type="Proteomes" id="UP001197875">
    <property type="component" value="Unassembled WGS sequence"/>
</dbReference>
<evidence type="ECO:0000313" key="2">
    <source>
        <dbReference type="Proteomes" id="UP001197875"/>
    </source>
</evidence>